<evidence type="ECO:0000313" key="3">
    <source>
        <dbReference type="Proteomes" id="UP000249645"/>
    </source>
</evidence>
<dbReference type="AlphaFoldDB" id="A0A2W5EXY7"/>
<dbReference type="EMBL" id="QFOI01000143">
    <property type="protein sequence ID" value="PZP48835.1"/>
    <property type="molecule type" value="Genomic_DNA"/>
</dbReference>
<gene>
    <name evidence="2" type="ORF">DI598_09250</name>
</gene>
<name>A0A2W5EXY7_9SPHI</name>
<organism evidence="2 3">
    <name type="scientific">Pseudopedobacter saltans</name>
    <dbReference type="NCBI Taxonomy" id="151895"/>
    <lineage>
        <taxon>Bacteria</taxon>
        <taxon>Pseudomonadati</taxon>
        <taxon>Bacteroidota</taxon>
        <taxon>Sphingobacteriia</taxon>
        <taxon>Sphingobacteriales</taxon>
        <taxon>Sphingobacteriaceae</taxon>
        <taxon>Pseudopedobacter</taxon>
    </lineage>
</organism>
<sequence>MKKFFIAAVAVIGSIAVANAQADKKAPDNCTGCTANTYDNCTTPVTVSLANVLKMTCDNCESLSSCANTIDEWKNGLNLGNATFSIASTKSFSVFAGVDQAYLQSGSNKINIGSGSSNVQLYAKVTNNGVGGSAVTSPTALTKSTSSTSQSNAGSKLISAAPASLTAKSATLNFTTGTLPLNTPNGDYSVNVIVSAIQD</sequence>
<comment type="caution">
    <text evidence="2">The sequence shown here is derived from an EMBL/GenBank/DDBJ whole genome shotgun (WGS) entry which is preliminary data.</text>
</comment>
<accession>A0A2W5EXY7</accession>
<keyword evidence="1" id="KW-0732">Signal</keyword>
<protein>
    <submittedName>
        <fullName evidence="2">Uncharacterized protein</fullName>
    </submittedName>
</protein>
<reference evidence="2 3" key="1">
    <citation type="submission" date="2017-11" db="EMBL/GenBank/DDBJ databases">
        <title>Infants hospitalized years apart are colonized by the same room-sourced microbial strains.</title>
        <authorList>
            <person name="Brooks B."/>
            <person name="Olm M.R."/>
            <person name="Firek B.A."/>
            <person name="Baker R."/>
            <person name="Thomas B.C."/>
            <person name="Morowitz M.J."/>
            <person name="Banfield J.F."/>
        </authorList>
    </citation>
    <scope>NUCLEOTIDE SEQUENCE [LARGE SCALE GENOMIC DNA]</scope>
    <source>
        <strain evidence="2">S2_009_000_R2_76</strain>
    </source>
</reference>
<evidence type="ECO:0000313" key="2">
    <source>
        <dbReference type="EMBL" id="PZP48835.1"/>
    </source>
</evidence>
<dbReference type="Proteomes" id="UP000249645">
    <property type="component" value="Unassembled WGS sequence"/>
</dbReference>
<feature type="chain" id="PRO_5016164240" evidence="1">
    <location>
        <begin position="21"/>
        <end position="199"/>
    </location>
</feature>
<proteinExistence type="predicted"/>
<evidence type="ECO:0000256" key="1">
    <source>
        <dbReference type="SAM" id="SignalP"/>
    </source>
</evidence>
<feature type="signal peptide" evidence="1">
    <location>
        <begin position="1"/>
        <end position="20"/>
    </location>
</feature>